<dbReference type="GO" id="GO:0046872">
    <property type="term" value="F:metal ion binding"/>
    <property type="evidence" value="ECO:0007669"/>
    <property type="project" value="InterPro"/>
</dbReference>
<dbReference type="PANTHER" id="PTHR11851:SF49">
    <property type="entry name" value="MITOCHONDRIAL-PROCESSING PEPTIDASE SUBUNIT ALPHA"/>
    <property type="match status" value="1"/>
</dbReference>
<dbReference type="eggNOG" id="COG0612">
    <property type="taxonomic scope" value="Bacteria"/>
</dbReference>
<dbReference type="InterPro" id="IPR011765">
    <property type="entry name" value="Pept_M16_N"/>
</dbReference>
<dbReference type="InterPro" id="IPR050361">
    <property type="entry name" value="MPP/UQCRC_Complex"/>
</dbReference>
<evidence type="ECO:0000313" key="5">
    <source>
        <dbReference type="EMBL" id="CCK28876.1"/>
    </source>
</evidence>
<comment type="similarity">
    <text evidence="1">Belongs to the peptidase M16 family.</text>
</comment>
<dbReference type="EMBL" id="HE971709">
    <property type="protein sequence ID" value="CCK28876.1"/>
    <property type="molecule type" value="Genomic_DNA"/>
</dbReference>
<dbReference type="Proteomes" id="UP000008043">
    <property type="component" value="Chromosome"/>
</dbReference>
<feature type="domain" description="Peptidase M16 C-terminal" evidence="4">
    <location>
        <begin position="177"/>
        <end position="357"/>
    </location>
</feature>
<dbReference type="PATRIC" id="fig|1214101.3.peg.4553"/>
<organism evidence="5 6">
    <name type="scientific">Streptomyces davaonensis (strain DSM 101723 / JCM 4913 / KCC S-0913 / 768)</name>
    <dbReference type="NCBI Taxonomy" id="1214101"/>
    <lineage>
        <taxon>Bacteria</taxon>
        <taxon>Bacillati</taxon>
        <taxon>Actinomycetota</taxon>
        <taxon>Actinomycetes</taxon>
        <taxon>Kitasatosporales</taxon>
        <taxon>Streptomycetaceae</taxon>
        <taxon>Streptomyces</taxon>
    </lineage>
</organism>
<evidence type="ECO:0000259" key="3">
    <source>
        <dbReference type="Pfam" id="PF00675"/>
    </source>
</evidence>
<reference evidence="5 6" key="1">
    <citation type="journal article" date="2012" name="J. Bacteriol.">
        <title>Genome sequence of the bacterium Streptomyces davawensis JCM 4913 and heterologous production of the unique antibiotic roseoflavin.</title>
        <authorList>
            <person name="Jankowitsch F."/>
            <person name="Schwarz J."/>
            <person name="Ruckert C."/>
            <person name="Gust B."/>
            <person name="Szczepanowski R."/>
            <person name="Blom J."/>
            <person name="Pelzer S."/>
            <person name="Kalinowski J."/>
            <person name="Mack M."/>
        </authorList>
    </citation>
    <scope>NUCLEOTIDE SEQUENCE [LARGE SCALE GENOMIC DNA]</scope>
    <source>
        <strain evidence="6">DSM 101723 / JCM 4913 / KCC S-0913 / 768</strain>
    </source>
</reference>
<name>K4QXW2_STRDJ</name>
<gene>
    <name evidence="5" type="ORF">BN159_4497</name>
</gene>
<dbReference type="Pfam" id="PF00675">
    <property type="entry name" value="Peptidase_M16"/>
    <property type="match status" value="1"/>
</dbReference>
<dbReference type="Gene3D" id="3.30.830.10">
    <property type="entry name" value="Metalloenzyme, LuxS/M16 peptidase-like"/>
    <property type="match status" value="2"/>
</dbReference>
<accession>K4QXW2</accession>
<feature type="compositionally biased region" description="Basic and acidic residues" evidence="2">
    <location>
        <begin position="428"/>
        <end position="447"/>
    </location>
</feature>
<feature type="domain" description="Peptidase M16 N-terminal" evidence="3">
    <location>
        <begin position="30"/>
        <end position="136"/>
    </location>
</feature>
<evidence type="ECO:0000256" key="2">
    <source>
        <dbReference type="SAM" id="MobiDB-lite"/>
    </source>
</evidence>
<dbReference type="KEGG" id="sdv:BN159_4497"/>
<dbReference type="SUPFAM" id="SSF63411">
    <property type="entry name" value="LuxS/MPP-like metallohydrolase"/>
    <property type="match status" value="2"/>
</dbReference>
<dbReference type="InterPro" id="IPR007863">
    <property type="entry name" value="Peptidase_M16_C"/>
</dbReference>
<sequence>MVTAMPIPIPRRLTLPNGLRAVLCPMPSLPAVGVSVHYDVGFRSEPEGRTGFAHLFEHLMFQGSESVDRLEHFRQVQAAGGAANGSTHQDYTDYYQVVPSAALERVLFLEADRMRAPRLTAENLRTQLDVVKEEIRLNVLNKPYGGFPWTVLPGLLYSTFPNAHNGYGDFSDLEQATVDECARFFDTYYAPGNAVLTIVGGFDADRAAELVHRHFHDITARAARPAVDLAEPFPAGELRGEHRDPHAPLPATAIGYRLPDARTEPAAYVAHMILGSLLTGGDDARLRRRLVHRTAAVTDVSTGCGLFGPLEARDPDTFLCVATHPPQTGADELLDVLDEELADLADRGPGAAELARATALSAARTHRAYDSLAALTRAMGTQELLFGRAELAGDLADRLAAVTAEDVALAARRLRPDRRAVLSLRPGRRAETGSGPDRRAESIRVPRPDGQAASAARPDQQAEPAPRPVPAADAHPVPTGG</sequence>
<dbReference type="PANTHER" id="PTHR11851">
    <property type="entry name" value="METALLOPROTEASE"/>
    <property type="match status" value="1"/>
</dbReference>
<protein>
    <submittedName>
        <fullName evidence="5">Peptidase M16 domain protein</fullName>
    </submittedName>
</protein>
<dbReference type="AlphaFoldDB" id="K4QXW2"/>
<evidence type="ECO:0000259" key="4">
    <source>
        <dbReference type="Pfam" id="PF05193"/>
    </source>
</evidence>
<evidence type="ECO:0000313" key="6">
    <source>
        <dbReference type="Proteomes" id="UP000008043"/>
    </source>
</evidence>
<dbReference type="HOGENOM" id="CLU_009902_1_1_11"/>
<evidence type="ECO:0000256" key="1">
    <source>
        <dbReference type="ARBA" id="ARBA00007261"/>
    </source>
</evidence>
<dbReference type="InterPro" id="IPR011249">
    <property type="entry name" value="Metalloenz_LuxS/M16"/>
</dbReference>
<keyword evidence="6" id="KW-1185">Reference proteome</keyword>
<proteinExistence type="inferred from homology"/>
<feature type="region of interest" description="Disordered" evidence="2">
    <location>
        <begin position="423"/>
        <end position="481"/>
    </location>
</feature>
<dbReference type="STRING" id="1214101.BN159_4497"/>
<dbReference type="Pfam" id="PF05193">
    <property type="entry name" value="Peptidase_M16_C"/>
    <property type="match status" value="1"/>
</dbReference>